<feature type="domain" description="Type II methyltransferase M.TaqI-like" evidence="6">
    <location>
        <begin position="576"/>
        <end position="817"/>
    </location>
</feature>
<evidence type="ECO:0000313" key="8">
    <source>
        <dbReference type="Proteomes" id="UP000245396"/>
    </source>
</evidence>
<reference evidence="7 8" key="1">
    <citation type="submission" date="2018-05" db="EMBL/GenBank/DDBJ databases">
        <title>Genomic Encyclopedia of Type Strains, Phase IV (KMG-IV): sequencing the most valuable type-strain genomes for metagenomic binning, comparative biology and taxonomic classification.</title>
        <authorList>
            <person name="Goeker M."/>
        </authorList>
    </citation>
    <scope>NUCLEOTIDE SEQUENCE [LARGE SCALE GENOMIC DNA]</scope>
    <source>
        <strain evidence="7 8">DSM 6986</strain>
    </source>
</reference>
<keyword evidence="4" id="KW-0949">S-adenosyl-L-methionine</keyword>
<dbReference type="SUPFAM" id="SSF53335">
    <property type="entry name" value="S-adenosyl-L-methionine-dependent methyltransferases"/>
    <property type="match status" value="1"/>
</dbReference>
<dbReference type="InterPro" id="IPR011639">
    <property type="entry name" value="MethylTrfase_TaqI-like_dom"/>
</dbReference>
<keyword evidence="3" id="KW-0808">Transferase</keyword>
<accession>A0A316BKF1</accession>
<protein>
    <recommendedName>
        <fullName evidence="1">site-specific DNA-methyltransferase (adenine-specific)</fullName>
        <ecNumber evidence="1">2.1.1.72</ecNumber>
    </recommendedName>
</protein>
<dbReference type="InterPro" id="IPR002052">
    <property type="entry name" value="DNA_methylase_N6_adenine_CS"/>
</dbReference>
<keyword evidence="8" id="KW-1185">Reference proteome</keyword>
<keyword evidence="2 7" id="KW-0489">Methyltransferase</keyword>
<gene>
    <name evidence="7" type="ORF">C7441_12714</name>
</gene>
<dbReference type="GO" id="GO:0006304">
    <property type="term" value="P:DNA modification"/>
    <property type="evidence" value="ECO:0007669"/>
    <property type="project" value="InterPro"/>
</dbReference>
<sequence>MDFNADDARKLLEQFEFGKLFIEELGWDRHSADLSIATSNATFALKAVAEKRGMVAWVCQAPVDQQIPDRATRKKIEIQVAKTTLEHLIIFIDGKRAEQIWCWARREAGKPASVPEHFWYAPSGNRGFLQKLEAIAFSLAEESTLTLVDVTARARAAFDVERVTKRFYDQFTKEHTAFLGFISGITEVADKEWYASLMLNRLMFIYFMQRKGFLNGERDYLRDRLARCQRENGQDRFYSFYRYFLLRLFHEGLGGRERSPELDKLLGRIPYLNGGLFEKHPIEERCPDIKIPDEAFTRIFAYFDRYQWHLDERPLRNDNEINPDVLGYIFEKYINQKQMGAYYTKEDITEYISKNTVIPFLFDAARAKCKVAFENPGGPTIWDHLRDDPDRYIYTAVKHGAVQALPPEIAAGVEDVSARTQWNQKAPADFGLPTEIWREVVARRTRYAEVRAKLAAGEVREINDLITLNLDIRQFAQDVIERCEGPDLLRAFWNAIEGVTVLDPTCGSGAFLFAALNILEPLYETCLDRMEAFVADLERSADGHAPKKFEDFKATLAKVGAHPNARYFTLKSIILNNLFGVDIMEEAVEICKLRLFLKLAAQVDPDQKQENLGIEPLPDIDFNIRAGNTLVGYATYADVKKALTSKLDLDNSLETITANAAKLQQTFDAFRKRQVEGDGPVPLEDKIRLREQLASLETALNLHLSADYGVKKQFEGNLSGWVKTHQPFHWFIEFHGIMSRGGFDIVLGNPPYVEYSKVKKAYSVRNYQTEASGNLFAMCGERSFDLSPNGRSGLVLPVSAICTDRTSSFQELLFKRDSIWASSFDVFPARLFEGAAQRLAIIIAENRLANKRVRMQTTAYKRWFAAERQYLMEGLFYLDVSESASVTWIPRIDSSLAIDILKKLTGKSINYFMRDKGAAPIYIHRIINNFVKAVDFAPLFKREGEAETVSPDFKKLYVDNTYRRSILSILNSNAFYWYWRCHGDGFHCGFKEIGRFPTQITGLSEPQVTRLEVLGQQMSDSLRRNSAIKVRNQKKTGRIELQTFSFPPCKPASDAIDLEIGPVHYGLSDVEIDYIVNYDVKYRMGQTEENDGSEEED</sequence>
<dbReference type="Proteomes" id="UP000245396">
    <property type="component" value="Unassembled WGS sequence"/>
</dbReference>
<dbReference type="InterPro" id="IPR050953">
    <property type="entry name" value="N4_N6_ade-DNA_methylase"/>
</dbReference>
<dbReference type="AlphaFoldDB" id="A0A316BKF1"/>
<proteinExistence type="predicted"/>
<evidence type="ECO:0000256" key="5">
    <source>
        <dbReference type="ARBA" id="ARBA00047942"/>
    </source>
</evidence>
<dbReference type="GO" id="GO:0032259">
    <property type="term" value="P:methylation"/>
    <property type="evidence" value="ECO:0007669"/>
    <property type="project" value="UniProtKB-KW"/>
</dbReference>
<dbReference type="Gene3D" id="3.40.50.150">
    <property type="entry name" value="Vaccinia Virus protein VP39"/>
    <property type="match status" value="1"/>
</dbReference>
<evidence type="ECO:0000256" key="1">
    <source>
        <dbReference type="ARBA" id="ARBA00011900"/>
    </source>
</evidence>
<name>A0A316BKF1_PSESE</name>
<evidence type="ECO:0000256" key="3">
    <source>
        <dbReference type="ARBA" id="ARBA00022679"/>
    </source>
</evidence>
<dbReference type="PANTHER" id="PTHR33841:SF1">
    <property type="entry name" value="DNA METHYLTRANSFERASE A"/>
    <property type="match status" value="1"/>
</dbReference>
<evidence type="ECO:0000256" key="4">
    <source>
        <dbReference type="ARBA" id="ARBA00022691"/>
    </source>
</evidence>
<dbReference type="GO" id="GO:0009007">
    <property type="term" value="F:site-specific DNA-methyltransferase (adenine-specific) activity"/>
    <property type="evidence" value="ECO:0007669"/>
    <property type="project" value="UniProtKB-EC"/>
</dbReference>
<dbReference type="PROSITE" id="PS00092">
    <property type="entry name" value="N6_MTASE"/>
    <property type="match status" value="1"/>
</dbReference>
<dbReference type="Pfam" id="PF07669">
    <property type="entry name" value="Eco57I"/>
    <property type="match status" value="1"/>
</dbReference>
<dbReference type="EC" id="2.1.1.72" evidence="1"/>
<dbReference type="EMBL" id="QGGG01000027">
    <property type="protein sequence ID" value="PWJ73368.1"/>
    <property type="molecule type" value="Genomic_DNA"/>
</dbReference>
<evidence type="ECO:0000259" key="6">
    <source>
        <dbReference type="Pfam" id="PF07669"/>
    </source>
</evidence>
<dbReference type="GO" id="GO:0003676">
    <property type="term" value="F:nucleic acid binding"/>
    <property type="evidence" value="ECO:0007669"/>
    <property type="project" value="InterPro"/>
</dbReference>
<organism evidence="7 8">
    <name type="scientific">Pseudaminobacter salicylatoxidans</name>
    <dbReference type="NCBI Taxonomy" id="93369"/>
    <lineage>
        <taxon>Bacteria</taxon>
        <taxon>Pseudomonadati</taxon>
        <taxon>Pseudomonadota</taxon>
        <taxon>Alphaproteobacteria</taxon>
        <taxon>Hyphomicrobiales</taxon>
        <taxon>Phyllobacteriaceae</taxon>
        <taxon>Pseudaminobacter</taxon>
    </lineage>
</organism>
<comment type="caution">
    <text evidence="7">The sequence shown here is derived from an EMBL/GenBank/DDBJ whole genome shotgun (WGS) entry which is preliminary data.</text>
</comment>
<comment type="catalytic activity">
    <reaction evidence="5">
        <text>a 2'-deoxyadenosine in DNA + S-adenosyl-L-methionine = an N(6)-methyl-2'-deoxyadenosine in DNA + S-adenosyl-L-homocysteine + H(+)</text>
        <dbReference type="Rhea" id="RHEA:15197"/>
        <dbReference type="Rhea" id="RHEA-COMP:12418"/>
        <dbReference type="Rhea" id="RHEA-COMP:12419"/>
        <dbReference type="ChEBI" id="CHEBI:15378"/>
        <dbReference type="ChEBI" id="CHEBI:57856"/>
        <dbReference type="ChEBI" id="CHEBI:59789"/>
        <dbReference type="ChEBI" id="CHEBI:90615"/>
        <dbReference type="ChEBI" id="CHEBI:90616"/>
        <dbReference type="EC" id="2.1.1.72"/>
    </reaction>
</comment>
<evidence type="ECO:0000256" key="2">
    <source>
        <dbReference type="ARBA" id="ARBA00022603"/>
    </source>
</evidence>
<dbReference type="RefSeq" id="WP_109614888.1">
    <property type="nucleotide sequence ID" value="NZ_QGGG01000027.1"/>
</dbReference>
<dbReference type="PANTHER" id="PTHR33841">
    <property type="entry name" value="DNA METHYLTRANSFERASE YEEA-RELATED"/>
    <property type="match status" value="1"/>
</dbReference>
<dbReference type="InterPro" id="IPR029063">
    <property type="entry name" value="SAM-dependent_MTases_sf"/>
</dbReference>
<dbReference type="OrthoDB" id="9806213at2"/>
<evidence type="ECO:0000313" key="7">
    <source>
        <dbReference type="EMBL" id="PWJ73368.1"/>
    </source>
</evidence>